<accession>A0A2H3D1P8</accession>
<feature type="coiled-coil region" evidence="1">
    <location>
        <begin position="15"/>
        <end position="42"/>
    </location>
</feature>
<keyword evidence="4" id="KW-1185">Reference proteome</keyword>
<dbReference type="OrthoDB" id="3020433at2759"/>
<organism evidence="3 4">
    <name type="scientific">Armillaria gallica</name>
    <name type="common">Bulbous honey fungus</name>
    <name type="synonym">Armillaria bulbosa</name>
    <dbReference type="NCBI Taxonomy" id="47427"/>
    <lineage>
        <taxon>Eukaryota</taxon>
        <taxon>Fungi</taxon>
        <taxon>Dikarya</taxon>
        <taxon>Basidiomycota</taxon>
        <taxon>Agaricomycotina</taxon>
        <taxon>Agaricomycetes</taxon>
        <taxon>Agaricomycetidae</taxon>
        <taxon>Agaricales</taxon>
        <taxon>Marasmiineae</taxon>
        <taxon>Physalacriaceae</taxon>
        <taxon>Armillaria</taxon>
    </lineage>
</organism>
<dbReference type="InterPro" id="IPR046521">
    <property type="entry name" value="DUF6698"/>
</dbReference>
<dbReference type="AlphaFoldDB" id="A0A2H3D1P8"/>
<feature type="region of interest" description="Disordered" evidence="2">
    <location>
        <begin position="54"/>
        <end position="77"/>
    </location>
</feature>
<dbReference type="EMBL" id="KZ293691">
    <property type="protein sequence ID" value="PBK85352.1"/>
    <property type="molecule type" value="Genomic_DNA"/>
</dbReference>
<evidence type="ECO:0000313" key="4">
    <source>
        <dbReference type="Proteomes" id="UP000217790"/>
    </source>
</evidence>
<keyword evidence="1" id="KW-0175">Coiled coil</keyword>
<evidence type="ECO:0000256" key="1">
    <source>
        <dbReference type="SAM" id="Coils"/>
    </source>
</evidence>
<proteinExistence type="predicted"/>
<evidence type="ECO:0000256" key="2">
    <source>
        <dbReference type="SAM" id="MobiDB-lite"/>
    </source>
</evidence>
<reference evidence="4" key="1">
    <citation type="journal article" date="2017" name="Nat. Ecol. Evol.">
        <title>Genome expansion and lineage-specific genetic innovations in the forest pathogenic fungi Armillaria.</title>
        <authorList>
            <person name="Sipos G."/>
            <person name="Prasanna A.N."/>
            <person name="Walter M.C."/>
            <person name="O'Connor E."/>
            <person name="Balint B."/>
            <person name="Krizsan K."/>
            <person name="Kiss B."/>
            <person name="Hess J."/>
            <person name="Varga T."/>
            <person name="Slot J."/>
            <person name="Riley R."/>
            <person name="Boka B."/>
            <person name="Rigling D."/>
            <person name="Barry K."/>
            <person name="Lee J."/>
            <person name="Mihaltcheva S."/>
            <person name="LaButti K."/>
            <person name="Lipzen A."/>
            <person name="Waldron R."/>
            <person name="Moloney N.M."/>
            <person name="Sperisen C."/>
            <person name="Kredics L."/>
            <person name="Vagvoelgyi C."/>
            <person name="Patrignani A."/>
            <person name="Fitzpatrick D."/>
            <person name="Nagy I."/>
            <person name="Doyle S."/>
            <person name="Anderson J.B."/>
            <person name="Grigoriev I.V."/>
            <person name="Gueldener U."/>
            <person name="Muensterkoetter M."/>
            <person name="Nagy L.G."/>
        </authorList>
    </citation>
    <scope>NUCLEOTIDE SEQUENCE [LARGE SCALE GENOMIC DNA]</scope>
    <source>
        <strain evidence="4">Ar21-2</strain>
    </source>
</reference>
<gene>
    <name evidence="3" type="ORF">ARMGADRAFT_1087526</name>
</gene>
<evidence type="ECO:0000313" key="3">
    <source>
        <dbReference type="EMBL" id="PBK85352.1"/>
    </source>
</evidence>
<protein>
    <submittedName>
        <fullName evidence="3">Uncharacterized protein</fullName>
    </submittedName>
</protein>
<dbReference type="Pfam" id="PF20414">
    <property type="entry name" value="DUF6698"/>
    <property type="match status" value="1"/>
</dbReference>
<sequence>MDIISLSNTLERMSMEDIVMALKDAQLKNQALQEENPRLLTTLSIPKPTRSLVLSSNDSATTDAGSSADNLASNTKMPSLLDSKKSQKELEYCAMKMVIFAHVWFERKGLFGIRLESARHELNAATLTNSLNTGMERPSPEQIMVLQLVMNLYKFLLKVFHPLASVAVMVTMFRTIYGVKILTCLLWGGTALDDQQIVTKGTNADLWHMTEVNPAAITFAAIVMHYLLVGDPEFALVGKKSGLNYMANFEYYIK</sequence>
<dbReference type="InParanoid" id="A0A2H3D1P8"/>
<name>A0A2H3D1P8_ARMGA</name>
<dbReference type="Proteomes" id="UP000217790">
    <property type="component" value="Unassembled WGS sequence"/>
</dbReference>